<dbReference type="Proteomes" id="UP000695562">
    <property type="component" value="Unassembled WGS sequence"/>
</dbReference>
<name>A0A8J4PZR4_9MYCE</name>
<keyword evidence="2" id="KW-1185">Reference proteome</keyword>
<comment type="caution">
    <text evidence="1">The sequence shown here is derived from an EMBL/GenBank/DDBJ whole genome shotgun (WGS) entry which is preliminary data.</text>
</comment>
<dbReference type="AlphaFoldDB" id="A0A8J4PZR4"/>
<gene>
    <name evidence="1" type="ORF">CYY_001519</name>
</gene>
<sequence length="111" mass="12901">MSNLMIIYQKLLITLLNIQGLLFDFISYYIISVQEIIDYCSQFSSLTITISILNNSNSSNTYNSLIQDTDEEDEDQLVFNHNNSPSSINRNHSREEIIDIEQLQDKSYKIN</sequence>
<protein>
    <submittedName>
        <fullName evidence="1">Uncharacterized protein</fullName>
    </submittedName>
</protein>
<evidence type="ECO:0000313" key="1">
    <source>
        <dbReference type="EMBL" id="KAF2077198.1"/>
    </source>
</evidence>
<dbReference type="EMBL" id="AJWJ01000036">
    <property type="protein sequence ID" value="KAF2077198.1"/>
    <property type="molecule type" value="Genomic_DNA"/>
</dbReference>
<proteinExistence type="predicted"/>
<evidence type="ECO:0000313" key="2">
    <source>
        <dbReference type="Proteomes" id="UP000695562"/>
    </source>
</evidence>
<organism evidence="1 2">
    <name type="scientific">Polysphondylium violaceum</name>
    <dbReference type="NCBI Taxonomy" id="133409"/>
    <lineage>
        <taxon>Eukaryota</taxon>
        <taxon>Amoebozoa</taxon>
        <taxon>Evosea</taxon>
        <taxon>Eumycetozoa</taxon>
        <taxon>Dictyostelia</taxon>
        <taxon>Dictyosteliales</taxon>
        <taxon>Dictyosteliaceae</taxon>
        <taxon>Polysphondylium</taxon>
    </lineage>
</organism>
<reference evidence="1" key="1">
    <citation type="submission" date="2020-01" db="EMBL/GenBank/DDBJ databases">
        <title>Development of genomics and gene disruption for Polysphondylium violaceum indicates a role for the polyketide synthase stlB in stalk morphogenesis.</title>
        <authorList>
            <person name="Narita B."/>
            <person name="Kawabe Y."/>
            <person name="Kin K."/>
            <person name="Saito T."/>
            <person name="Gibbs R."/>
            <person name="Kuspa A."/>
            <person name="Muzny D."/>
            <person name="Queller D."/>
            <person name="Richards S."/>
            <person name="Strassman J."/>
            <person name="Sucgang R."/>
            <person name="Worley K."/>
            <person name="Schaap P."/>
        </authorList>
    </citation>
    <scope>NUCLEOTIDE SEQUENCE</scope>
    <source>
        <strain evidence="1">QSvi11</strain>
    </source>
</reference>
<accession>A0A8J4PZR4</accession>